<feature type="domain" description="Fucosyltransferase N-terminal" evidence="14">
    <location>
        <begin position="135"/>
        <end position="242"/>
    </location>
</feature>
<evidence type="ECO:0000256" key="5">
    <source>
        <dbReference type="ARBA" id="ARBA00022679"/>
    </source>
</evidence>
<dbReference type="PANTHER" id="PTHR48438">
    <property type="entry name" value="ALPHA-(1,3)-FUCOSYLTRANSFERASE C-RELATED"/>
    <property type="match status" value="1"/>
</dbReference>
<evidence type="ECO:0000256" key="1">
    <source>
        <dbReference type="ARBA" id="ARBA00004323"/>
    </source>
</evidence>
<keyword evidence="9 12" id="KW-0333">Golgi apparatus</keyword>
<keyword evidence="5 12" id="KW-0808">Transferase</keyword>
<keyword evidence="10 12" id="KW-0472">Membrane</keyword>
<dbReference type="UniPathway" id="UPA00378"/>
<dbReference type="PANTHER" id="PTHR48438:SF1">
    <property type="entry name" value="ALPHA-(1,3)-FUCOSYLTRANSFERASE C-RELATED"/>
    <property type="match status" value="1"/>
</dbReference>
<keyword evidence="7" id="KW-0735">Signal-anchor</keyword>
<dbReference type="Proteomes" id="UP000681722">
    <property type="component" value="Unassembled WGS sequence"/>
</dbReference>
<dbReference type="Pfam" id="PF17039">
    <property type="entry name" value="Glyco_tran_10_N"/>
    <property type="match status" value="1"/>
</dbReference>
<reference evidence="15" key="1">
    <citation type="submission" date="2021-02" db="EMBL/GenBank/DDBJ databases">
        <authorList>
            <person name="Nowell W R."/>
        </authorList>
    </citation>
    <scope>NUCLEOTIDE SEQUENCE</scope>
</reference>
<keyword evidence="4 12" id="KW-0328">Glycosyltransferase</keyword>
<evidence type="ECO:0000256" key="12">
    <source>
        <dbReference type="RuleBase" id="RU003832"/>
    </source>
</evidence>
<evidence type="ECO:0000313" key="15">
    <source>
        <dbReference type="EMBL" id="CAF1083072.1"/>
    </source>
</evidence>
<evidence type="ECO:0000256" key="9">
    <source>
        <dbReference type="ARBA" id="ARBA00023034"/>
    </source>
</evidence>
<protein>
    <recommendedName>
        <fullName evidence="12">Fucosyltransferase</fullName>
        <ecNumber evidence="12">2.4.1.-</ecNumber>
    </recommendedName>
</protein>
<evidence type="ECO:0000259" key="13">
    <source>
        <dbReference type="Pfam" id="PF00852"/>
    </source>
</evidence>
<evidence type="ECO:0000313" key="17">
    <source>
        <dbReference type="Proteomes" id="UP000663829"/>
    </source>
</evidence>
<keyword evidence="17" id="KW-1185">Reference proteome</keyword>
<evidence type="ECO:0000256" key="10">
    <source>
        <dbReference type="ARBA" id="ARBA00023136"/>
    </source>
</evidence>
<dbReference type="InterPro" id="IPR001503">
    <property type="entry name" value="Glyco_trans_10"/>
</dbReference>
<accession>A0A814MSV7</accession>
<keyword evidence="6 12" id="KW-0812">Transmembrane</keyword>
<keyword evidence="11" id="KW-0325">Glycoprotein</keyword>
<comment type="similarity">
    <text evidence="3 12">Belongs to the glycosyltransferase 10 family.</text>
</comment>
<dbReference type="Pfam" id="PF00852">
    <property type="entry name" value="Glyco_transf_10"/>
    <property type="match status" value="1"/>
</dbReference>
<dbReference type="OrthoDB" id="427096at2759"/>
<evidence type="ECO:0000256" key="2">
    <source>
        <dbReference type="ARBA" id="ARBA00004922"/>
    </source>
</evidence>
<organism evidence="15 17">
    <name type="scientific">Didymodactylos carnosus</name>
    <dbReference type="NCBI Taxonomy" id="1234261"/>
    <lineage>
        <taxon>Eukaryota</taxon>
        <taxon>Metazoa</taxon>
        <taxon>Spiralia</taxon>
        <taxon>Gnathifera</taxon>
        <taxon>Rotifera</taxon>
        <taxon>Eurotatoria</taxon>
        <taxon>Bdelloidea</taxon>
        <taxon>Philodinida</taxon>
        <taxon>Philodinidae</taxon>
        <taxon>Didymodactylos</taxon>
    </lineage>
</organism>
<evidence type="ECO:0000256" key="3">
    <source>
        <dbReference type="ARBA" id="ARBA00008919"/>
    </source>
</evidence>
<evidence type="ECO:0000259" key="14">
    <source>
        <dbReference type="Pfam" id="PF17039"/>
    </source>
</evidence>
<evidence type="ECO:0000256" key="8">
    <source>
        <dbReference type="ARBA" id="ARBA00022989"/>
    </source>
</evidence>
<dbReference type="GO" id="GO:0032580">
    <property type="term" value="C:Golgi cisterna membrane"/>
    <property type="evidence" value="ECO:0007669"/>
    <property type="project" value="UniProtKB-SubCell"/>
</dbReference>
<evidence type="ECO:0000256" key="11">
    <source>
        <dbReference type="ARBA" id="ARBA00023180"/>
    </source>
</evidence>
<dbReference type="EMBL" id="CAJOBC010005020">
    <property type="protein sequence ID" value="CAF3848834.1"/>
    <property type="molecule type" value="Genomic_DNA"/>
</dbReference>
<dbReference type="EC" id="2.4.1.-" evidence="12"/>
<dbReference type="Proteomes" id="UP000663829">
    <property type="component" value="Unassembled WGS sequence"/>
</dbReference>
<feature type="domain" description="Fucosyltransferase C-terminal" evidence="13">
    <location>
        <begin position="304"/>
        <end position="491"/>
    </location>
</feature>
<dbReference type="InterPro" id="IPR031481">
    <property type="entry name" value="Glyco_tran_10_N"/>
</dbReference>
<name>A0A814MSV7_9BILA</name>
<dbReference type="GO" id="GO:0008417">
    <property type="term" value="F:fucosyltransferase activity"/>
    <property type="evidence" value="ECO:0007669"/>
    <property type="project" value="InterPro"/>
</dbReference>
<dbReference type="InterPro" id="IPR038577">
    <property type="entry name" value="GT10-like_C_sf"/>
</dbReference>
<dbReference type="SUPFAM" id="SSF53756">
    <property type="entry name" value="UDP-Glycosyltransferase/glycogen phosphorylase"/>
    <property type="match status" value="1"/>
</dbReference>
<dbReference type="Gene3D" id="3.40.50.11660">
    <property type="entry name" value="Glycosyl transferase family 10, C-terminal domain"/>
    <property type="match status" value="1"/>
</dbReference>
<keyword evidence="8 12" id="KW-1133">Transmembrane helix</keyword>
<dbReference type="AlphaFoldDB" id="A0A814MSV7"/>
<dbReference type="GO" id="GO:0000139">
    <property type="term" value="C:Golgi membrane"/>
    <property type="evidence" value="ECO:0007669"/>
    <property type="project" value="UniProtKB-SubCell"/>
</dbReference>
<dbReference type="InterPro" id="IPR055270">
    <property type="entry name" value="Glyco_tran_10_C"/>
</dbReference>
<gene>
    <name evidence="15" type="ORF">GPM918_LOCUS17869</name>
    <name evidence="16" type="ORF">SRO942_LOCUS17866</name>
</gene>
<evidence type="ECO:0000256" key="6">
    <source>
        <dbReference type="ARBA" id="ARBA00022692"/>
    </source>
</evidence>
<dbReference type="EMBL" id="CAJNOQ010005020">
    <property type="protein sequence ID" value="CAF1083072.1"/>
    <property type="molecule type" value="Genomic_DNA"/>
</dbReference>
<evidence type="ECO:0000313" key="16">
    <source>
        <dbReference type="EMBL" id="CAF3848834.1"/>
    </source>
</evidence>
<comment type="subcellular location">
    <subcellularLocation>
        <location evidence="1">Golgi apparatus membrane</location>
        <topology evidence="1">Single-pass type II membrane protein</topology>
    </subcellularLocation>
    <subcellularLocation>
        <location evidence="12">Golgi apparatus</location>
        <location evidence="12">Golgi stack membrane</location>
        <topology evidence="12">Single-pass type II membrane protein</topology>
    </subcellularLocation>
</comment>
<feature type="transmembrane region" description="Helical" evidence="12">
    <location>
        <begin position="12"/>
        <end position="31"/>
    </location>
</feature>
<evidence type="ECO:0000256" key="4">
    <source>
        <dbReference type="ARBA" id="ARBA00022676"/>
    </source>
</evidence>
<comment type="pathway">
    <text evidence="2">Protein modification; protein glycosylation.</text>
</comment>
<comment type="caution">
    <text evidence="15">The sequence shown here is derived from an EMBL/GenBank/DDBJ whole genome shotgun (WGS) entry which is preliminary data.</text>
</comment>
<proteinExistence type="inferred from homology"/>
<evidence type="ECO:0000256" key="7">
    <source>
        <dbReference type="ARBA" id="ARBA00022968"/>
    </source>
</evidence>
<sequence>MIINISISTKLALSDWIIILLTIQLFTFYQYKYKNEAYRIKKKHFKQLPRAEQIFWTTLTKNDYKEFDKNERLKLILKHKQNIKNHLLNWSKILYDSFRHKLVTLKERDRTINIPKQYKYEEKKNYKPINNKRQITILEATTVFDQPKFCINEEQVIFHPACPFNNCIWKCSRESTTITQSDASIFHYSDINPERIQTFLEKRSINEIYILWIDEAHKDVHHLDEYKFNWTLSFRQDSEVSIATYGLIIKLEKNKNRQYLNDKTMIPYLSDKQSKFFLNRLHNYSSIPIDKELEFRILINYRFREKQALWFVSNCDPKKRLEYYDHLKKYFTIDARGLCIAESGTNEKEDSLTKQCGKSEQCEKDQMHLSMFYLAFESQSCTDYITEKFWRALHHGMIPIVMGPTKQQYLDLNIPSTAFIHVDDYSSPEQLANRLHAISQNYFEYRKYFLWQVQYAIFYETEDLEPLRMCELCIKLNLNTKHRYYENLNDWHNQEC</sequence>